<dbReference type="InterPro" id="IPR010559">
    <property type="entry name" value="Sig_transdc_His_kin_internal"/>
</dbReference>
<proteinExistence type="predicted"/>
<feature type="domain" description="Histidine kinase/HSP90-like ATPase" evidence="2">
    <location>
        <begin position="228"/>
        <end position="338"/>
    </location>
</feature>
<dbReference type="PANTHER" id="PTHR34220">
    <property type="entry name" value="SENSOR HISTIDINE KINASE YPDA"/>
    <property type="match status" value="1"/>
</dbReference>
<keyword evidence="1" id="KW-0472">Membrane</keyword>
<evidence type="ECO:0000259" key="3">
    <source>
        <dbReference type="Pfam" id="PF06580"/>
    </source>
</evidence>
<protein>
    <submittedName>
        <fullName evidence="4">Inner membrane protein ypdA</fullName>
    </submittedName>
    <submittedName>
        <fullName evidence="5">Sensor histidine kinase</fullName>
    </submittedName>
</protein>
<evidence type="ECO:0000259" key="2">
    <source>
        <dbReference type="Pfam" id="PF02518"/>
    </source>
</evidence>
<dbReference type="InterPro" id="IPR036890">
    <property type="entry name" value="HATPase_C_sf"/>
</dbReference>
<evidence type="ECO:0000313" key="5">
    <source>
        <dbReference type="EMBL" id="RGO29662.1"/>
    </source>
</evidence>
<reference evidence="4 6" key="1">
    <citation type="submission" date="2015-09" db="EMBL/GenBank/DDBJ databases">
        <authorList>
            <consortium name="Pathogen Informatics"/>
        </authorList>
    </citation>
    <scope>NUCLEOTIDE SEQUENCE [LARGE SCALE GENOMIC DNA]</scope>
    <source>
        <strain evidence="4 6">2789STDY5834914</strain>
    </source>
</reference>
<dbReference type="GO" id="GO:0016020">
    <property type="term" value="C:membrane"/>
    <property type="evidence" value="ECO:0007669"/>
    <property type="project" value="InterPro"/>
</dbReference>
<feature type="transmembrane region" description="Helical" evidence="1">
    <location>
        <begin position="12"/>
        <end position="40"/>
    </location>
</feature>
<dbReference type="OrthoDB" id="9809348at2"/>
<dbReference type="InterPro" id="IPR050640">
    <property type="entry name" value="Bact_2-comp_sensor_kinase"/>
</dbReference>
<dbReference type="AlphaFoldDB" id="A0A174SSA6"/>
<dbReference type="Pfam" id="PF02518">
    <property type="entry name" value="HATPase_c"/>
    <property type="match status" value="1"/>
</dbReference>
<name>A0A174SSA6_9FIRM</name>
<gene>
    <name evidence="4" type="primary">ypdA_3</name>
    <name evidence="5" type="ORF">DXB16_13995</name>
    <name evidence="4" type="ORF">ERS852526_02493</name>
</gene>
<dbReference type="EMBL" id="CZAY01000020">
    <property type="protein sequence ID" value="CUP98538.1"/>
    <property type="molecule type" value="Genomic_DNA"/>
</dbReference>
<keyword evidence="1" id="KW-0812">Transmembrane</keyword>
<dbReference type="Gene3D" id="3.30.565.10">
    <property type="entry name" value="Histidine kinase-like ATPase, C-terminal domain"/>
    <property type="match status" value="1"/>
</dbReference>
<evidence type="ECO:0000256" key="1">
    <source>
        <dbReference type="SAM" id="Phobius"/>
    </source>
</evidence>
<dbReference type="Proteomes" id="UP000261285">
    <property type="component" value="Unassembled WGS sequence"/>
</dbReference>
<dbReference type="Pfam" id="PF06580">
    <property type="entry name" value="His_kinase"/>
    <property type="match status" value="1"/>
</dbReference>
<feature type="transmembrane region" description="Helical" evidence="1">
    <location>
        <begin position="46"/>
        <end position="64"/>
    </location>
</feature>
<dbReference type="EMBL" id="QSVN01000025">
    <property type="protein sequence ID" value="RGO29662.1"/>
    <property type="molecule type" value="Genomic_DNA"/>
</dbReference>
<sequence>MRKKEVSYSKKTIVRLIWTGILVAGVIILTMGAVCFAGRLSMKVKVGLLVFDCILFVVYFAEVYRDMYRPWCELEKIVHERKDRKTETLADANIAQRDLIKEIQEIISSLENITIRQKNAEILMKVAEINNLQDQINPHFLYNTLEVIRGEALINGDKKVAEMTEALANYFRYNISRKETFVYLKDELKNICNYFKIQQHRFGDRISFEIVYHGIAEKDVQNCYIPKLILQPIVENSIYHGLEMKIGGGVIKIHISSADDKLMLTIADDGLGMTQEDLDKLNRDVDAGKTDENAAGSHNGVALQNIKRRLKLYWGKEAYMIATSTLNYGTEMHLMLPLLFTKEDYMKS</sequence>
<organism evidence="4 6">
    <name type="scientific">Dorea longicatena</name>
    <dbReference type="NCBI Taxonomy" id="88431"/>
    <lineage>
        <taxon>Bacteria</taxon>
        <taxon>Bacillati</taxon>
        <taxon>Bacillota</taxon>
        <taxon>Clostridia</taxon>
        <taxon>Lachnospirales</taxon>
        <taxon>Lachnospiraceae</taxon>
        <taxon>Dorea</taxon>
    </lineage>
</organism>
<reference evidence="5 7" key="2">
    <citation type="submission" date="2018-08" db="EMBL/GenBank/DDBJ databases">
        <title>A genome reference for cultivated species of the human gut microbiota.</title>
        <authorList>
            <person name="Zou Y."/>
            <person name="Xue W."/>
            <person name="Luo G."/>
        </authorList>
    </citation>
    <scope>NUCLEOTIDE SEQUENCE [LARGE SCALE GENOMIC DNA]</scope>
    <source>
        <strain evidence="5 7">OM02-16</strain>
    </source>
</reference>
<keyword evidence="1" id="KW-1133">Transmembrane helix</keyword>
<dbReference type="PANTHER" id="PTHR34220:SF7">
    <property type="entry name" value="SENSOR HISTIDINE KINASE YPDA"/>
    <property type="match status" value="1"/>
</dbReference>
<keyword evidence="5" id="KW-0808">Transferase</keyword>
<dbReference type="Proteomes" id="UP000095485">
    <property type="component" value="Unassembled WGS sequence"/>
</dbReference>
<dbReference type="SUPFAM" id="SSF55874">
    <property type="entry name" value="ATPase domain of HSP90 chaperone/DNA topoisomerase II/histidine kinase"/>
    <property type="match status" value="1"/>
</dbReference>
<dbReference type="RefSeq" id="WP_055284174.1">
    <property type="nucleotide sequence ID" value="NZ_CABMEZ010000025.1"/>
</dbReference>
<dbReference type="GO" id="GO:0000155">
    <property type="term" value="F:phosphorelay sensor kinase activity"/>
    <property type="evidence" value="ECO:0007669"/>
    <property type="project" value="InterPro"/>
</dbReference>
<dbReference type="InterPro" id="IPR003594">
    <property type="entry name" value="HATPase_dom"/>
</dbReference>
<accession>A0A174SSA6</accession>
<feature type="domain" description="Signal transduction histidine kinase internal region" evidence="3">
    <location>
        <begin position="127"/>
        <end position="206"/>
    </location>
</feature>
<keyword evidence="5" id="KW-0418">Kinase</keyword>
<evidence type="ECO:0000313" key="4">
    <source>
        <dbReference type="EMBL" id="CUP98538.1"/>
    </source>
</evidence>
<evidence type="ECO:0000313" key="7">
    <source>
        <dbReference type="Proteomes" id="UP000261285"/>
    </source>
</evidence>
<evidence type="ECO:0000313" key="6">
    <source>
        <dbReference type="Proteomes" id="UP000095485"/>
    </source>
</evidence>
<dbReference type="GeneID" id="96229770"/>